<evidence type="ECO:0000256" key="1">
    <source>
        <dbReference type="ARBA" id="ARBA00004141"/>
    </source>
</evidence>
<gene>
    <name evidence="2" type="ORF">NC653_001312</name>
</gene>
<keyword evidence="3" id="KW-1185">Reference proteome</keyword>
<evidence type="ECO:0000313" key="2">
    <source>
        <dbReference type="EMBL" id="KAJ7010813.1"/>
    </source>
</evidence>
<proteinExistence type="predicted"/>
<accession>A0AAD6RKN8</accession>
<name>A0AAD6RKN8_9ROSI</name>
<sequence>MLNPNKCLFLRLTSLRCHCVLFTCACRLFPHLSRVIHPILPQLLVLVTTCCVGATPAINVDPVISPFSSISICCCCFFTSLVFPEASNLKALQRTMSCKTRMQSSLLALALANKFFKDPLVAVHPAIFVS</sequence>
<organism evidence="2 3">
    <name type="scientific">Populus alba x Populus x berolinensis</name>
    <dbReference type="NCBI Taxonomy" id="444605"/>
    <lineage>
        <taxon>Eukaryota</taxon>
        <taxon>Viridiplantae</taxon>
        <taxon>Streptophyta</taxon>
        <taxon>Embryophyta</taxon>
        <taxon>Tracheophyta</taxon>
        <taxon>Spermatophyta</taxon>
        <taxon>Magnoliopsida</taxon>
        <taxon>eudicotyledons</taxon>
        <taxon>Gunneridae</taxon>
        <taxon>Pentapetalae</taxon>
        <taxon>rosids</taxon>
        <taxon>fabids</taxon>
        <taxon>Malpighiales</taxon>
        <taxon>Salicaceae</taxon>
        <taxon>Saliceae</taxon>
        <taxon>Populus</taxon>
    </lineage>
</organism>
<comment type="caution">
    <text evidence="2">The sequence shown here is derived from an EMBL/GenBank/DDBJ whole genome shotgun (WGS) entry which is preliminary data.</text>
</comment>
<reference evidence="2 3" key="1">
    <citation type="journal article" date="2023" name="Mol. Ecol. Resour.">
        <title>Chromosome-level genome assembly of a triploid poplar Populus alba 'Berolinensis'.</title>
        <authorList>
            <person name="Chen S."/>
            <person name="Yu Y."/>
            <person name="Wang X."/>
            <person name="Wang S."/>
            <person name="Zhang T."/>
            <person name="Zhou Y."/>
            <person name="He R."/>
            <person name="Meng N."/>
            <person name="Wang Y."/>
            <person name="Liu W."/>
            <person name="Liu Z."/>
            <person name="Liu J."/>
            <person name="Guo Q."/>
            <person name="Huang H."/>
            <person name="Sederoff R.R."/>
            <person name="Wang G."/>
            <person name="Qu G."/>
            <person name="Chen S."/>
        </authorList>
    </citation>
    <scope>NUCLEOTIDE SEQUENCE [LARGE SCALE GENOMIC DNA]</scope>
    <source>
        <strain evidence="2">SC-2020</strain>
    </source>
</reference>
<dbReference type="InterPro" id="IPR038770">
    <property type="entry name" value="Na+/solute_symporter_sf"/>
</dbReference>
<dbReference type="AlphaFoldDB" id="A0AAD6RKN8"/>
<evidence type="ECO:0000313" key="3">
    <source>
        <dbReference type="Proteomes" id="UP001164929"/>
    </source>
</evidence>
<dbReference type="Gene3D" id="1.20.1530.20">
    <property type="match status" value="1"/>
</dbReference>
<protein>
    <submittedName>
        <fullName evidence="2">Uncharacterized protein</fullName>
    </submittedName>
</protein>
<dbReference type="EMBL" id="JAQIZT010000001">
    <property type="protein sequence ID" value="KAJ7010813.1"/>
    <property type="molecule type" value="Genomic_DNA"/>
</dbReference>
<dbReference type="GO" id="GO:0016020">
    <property type="term" value="C:membrane"/>
    <property type="evidence" value="ECO:0007669"/>
    <property type="project" value="UniProtKB-SubCell"/>
</dbReference>
<comment type="subcellular location">
    <subcellularLocation>
        <location evidence="1">Membrane</location>
        <topology evidence="1">Multi-pass membrane protein</topology>
    </subcellularLocation>
</comment>
<dbReference type="Proteomes" id="UP001164929">
    <property type="component" value="Chromosome 1"/>
</dbReference>